<gene>
    <name evidence="1" type="ORF">SNAT2548_LOCUS7757</name>
</gene>
<name>A0A812K7I1_9DINO</name>
<sequence>MSGGPHMTMEQVKRTFQPCKLYDGSERHVMVELDGEMEEVEIDPKEADLLGFRCQSANQ</sequence>
<evidence type="ECO:0000313" key="2">
    <source>
        <dbReference type="Proteomes" id="UP000604046"/>
    </source>
</evidence>
<protein>
    <submittedName>
        <fullName evidence="1">Uncharacterized protein</fullName>
    </submittedName>
</protein>
<reference evidence="1" key="1">
    <citation type="submission" date="2021-02" db="EMBL/GenBank/DDBJ databases">
        <authorList>
            <person name="Dougan E. K."/>
            <person name="Rhodes N."/>
            <person name="Thang M."/>
            <person name="Chan C."/>
        </authorList>
    </citation>
    <scope>NUCLEOTIDE SEQUENCE</scope>
</reference>
<dbReference type="Proteomes" id="UP000604046">
    <property type="component" value="Unassembled WGS sequence"/>
</dbReference>
<dbReference type="AlphaFoldDB" id="A0A812K7I1"/>
<organism evidence="1 2">
    <name type="scientific">Symbiodinium natans</name>
    <dbReference type="NCBI Taxonomy" id="878477"/>
    <lineage>
        <taxon>Eukaryota</taxon>
        <taxon>Sar</taxon>
        <taxon>Alveolata</taxon>
        <taxon>Dinophyceae</taxon>
        <taxon>Suessiales</taxon>
        <taxon>Symbiodiniaceae</taxon>
        <taxon>Symbiodinium</taxon>
    </lineage>
</organism>
<evidence type="ECO:0000313" key="1">
    <source>
        <dbReference type="EMBL" id="CAE7217738.1"/>
    </source>
</evidence>
<comment type="caution">
    <text evidence="1">The sequence shown here is derived from an EMBL/GenBank/DDBJ whole genome shotgun (WGS) entry which is preliminary data.</text>
</comment>
<dbReference type="OrthoDB" id="406700at2759"/>
<dbReference type="EMBL" id="CAJNDS010000557">
    <property type="protein sequence ID" value="CAE7217738.1"/>
    <property type="molecule type" value="Genomic_DNA"/>
</dbReference>
<keyword evidence="2" id="KW-1185">Reference proteome</keyword>
<accession>A0A812K7I1</accession>
<proteinExistence type="predicted"/>